<dbReference type="Pfam" id="PF21706">
    <property type="entry name" value="FCSD_central"/>
    <property type="match status" value="1"/>
</dbReference>
<reference evidence="8" key="1">
    <citation type="journal article" date="2017" name="Int. J. Syst. Evol. Microbiol.">
        <title>Notoacmeibacter marinus gen. nov., sp. nov., isolated from the gut of a limpet and proposal of Notoacmeibacteraceae fam. nov. in the order Rhizobiales of the class Alphaproteobacteria.</title>
        <authorList>
            <person name="Huang Z."/>
            <person name="Guo F."/>
            <person name="Lai Q."/>
        </authorList>
    </citation>
    <scope>NUCLEOTIDE SEQUENCE [LARGE SCALE GENOMIC DNA]</scope>
    <source>
        <strain evidence="8">XMTR2A4</strain>
    </source>
</reference>
<evidence type="ECO:0000259" key="5">
    <source>
        <dbReference type="Pfam" id="PF09242"/>
    </source>
</evidence>
<dbReference type="Pfam" id="PF09242">
    <property type="entry name" value="FCSD-flav_bind"/>
    <property type="match status" value="1"/>
</dbReference>
<keyword evidence="8" id="KW-1185">Reference proteome</keyword>
<feature type="chain" id="PRO_5013076491" evidence="3">
    <location>
        <begin position="29"/>
        <end position="427"/>
    </location>
</feature>
<evidence type="ECO:0000256" key="2">
    <source>
        <dbReference type="ARBA" id="ARBA00022827"/>
    </source>
</evidence>
<feature type="domain" description="Flavocytochrome c sulphide dehydrogenase flavin-binding" evidence="5">
    <location>
        <begin position="359"/>
        <end position="424"/>
    </location>
</feature>
<keyword evidence="1" id="KW-0285">Flavoprotein</keyword>
<dbReference type="Gene3D" id="3.50.50.60">
    <property type="entry name" value="FAD/NAD(P)-binding domain"/>
    <property type="match status" value="2"/>
</dbReference>
<name>A0A231USS9_9HYPH</name>
<dbReference type="InterPro" id="IPR023753">
    <property type="entry name" value="FAD/NAD-binding_dom"/>
</dbReference>
<dbReference type="InterPro" id="IPR052541">
    <property type="entry name" value="SQRD"/>
</dbReference>
<organism evidence="7 8">
    <name type="scientific">Notoacmeibacter marinus</name>
    <dbReference type="NCBI Taxonomy" id="1876515"/>
    <lineage>
        <taxon>Bacteria</taxon>
        <taxon>Pseudomonadati</taxon>
        <taxon>Pseudomonadota</taxon>
        <taxon>Alphaproteobacteria</taxon>
        <taxon>Hyphomicrobiales</taxon>
        <taxon>Notoacmeibacteraceae</taxon>
        <taxon>Notoacmeibacter</taxon>
    </lineage>
</organism>
<dbReference type="InterPro" id="IPR037092">
    <property type="entry name" value="FlavoCytC_S_DH_flav-bd_sf"/>
</dbReference>
<dbReference type="PANTHER" id="PTHR43755">
    <property type="match status" value="1"/>
</dbReference>
<accession>A0A231USS9</accession>
<feature type="signal peptide" evidence="3">
    <location>
        <begin position="1"/>
        <end position="28"/>
    </location>
</feature>
<dbReference type="SUPFAM" id="SSF51905">
    <property type="entry name" value="FAD/NAD(P)-binding domain"/>
    <property type="match status" value="2"/>
</dbReference>
<proteinExistence type="predicted"/>
<dbReference type="SUPFAM" id="SSF55424">
    <property type="entry name" value="FAD/NAD-linked reductases, dimerisation (C-terminal) domain"/>
    <property type="match status" value="1"/>
</dbReference>
<feature type="domain" description="Sulfide dehydrogenase [flavocytochrome c] flavoprotein chain central" evidence="6">
    <location>
        <begin position="166"/>
        <end position="282"/>
    </location>
</feature>
<comment type="caution">
    <text evidence="7">The sequence shown here is derived from an EMBL/GenBank/DDBJ whole genome shotgun (WGS) entry which is preliminary data.</text>
</comment>
<dbReference type="InterPro" id="IPR049386">
    <property type="entry name" value="FCSD_central"/>
</dbReference>
<dbReference type="Pfam" id="PF07992">
    <property type="entry name" value="Pyr_redox_2"/>
    <property type="match status" value="1"/>
</dbReference>
<evidence type="ECO:0000256" key="3">
    <source>
        <dbReference type="SAM" id="SignalP"/>
    </source>
</evidence>
<dbReference type="GO" id="GO:0050660">
    <property type="term" value="F:flavin adenine dinucleotide binding"/>
    <property type="evidence" value="ECO:0007669"/>
    <property type="project" value="InterPro"/>
</dbReference>
<keyword evidence="3" id="KW-0732">Signal</keyword>
<dbReference type="InterPro" id="IPR016156">
    <property type="entry name" value="FAD/NAD-linked_Rdtase_dimer_sf"/>
</dbReference>
<dbReference type="Proteomes" id="UP000215405">
    <property type="component" value="Unassembled WGS sequence"/>
</dbReference>
<evidence type="ECO:0000256" key="1">
    <source>
        <dbReference type="ARBA" id="ARBA00022630"/>
    </source>
</evidence>
<dbReference type="RefSeq" id="WP_094077790.1">
    <property type="nucleotide sequence ID" value="NZ_NBYO01000003.1"/>
</dbReference>
<dbReference type="InterPro" id="IPR036188">
    <property type="entry name" value="FAD/NAD-bd_sf"/>
</dbReference>
<dbReference type="PROSITE" id="PS51318">
    <property type="entry name" value="TAT"/>
    <property type="match status" value="1"/>
</dbReference>
<dbReference type="PANTHER" id="PTHR43755:SF1">
    <property type="entry name" value="FAD-DEPENDENT PYRIDINE NUCLEOTIDE-DISULPHIDE OXIDOREDUCTASE"/>
    <property type="match status" value="1"/>
</dbReference>
<evidence type="ECO:0000259" key="4">
    <source>
        <dbReference type="Pfam" id="PF07992"/>
    </source>
</evidence>
<evidence type="ECO:0000259" key="6">
    <source>
        <dbReference type="Pfam" id="PF21706"/>
    </source>
</evidence>
<sequence length="427" mass="45581">MTKLTRRQFTLLGATALASAALPVFSFAQNGGKPKVVVIGGGAGGGTVAHQLASDAGDALDITLIEQNEEYTTCFFSNLYLGNFRTFDSITHNWDALTAMGVKKVTGKATGIDTSAKTVQLDDGSTHAYDRLVVAPGIDLIYDSVPGYSEADSEIAPHAWQAGPQTKLLKEKLDALEDGDQIVMVPPPNPYRCPPGPYERVSMMAHVLKEKGFREARIVILDPKPKFSKQGLFSEGWEKEYPGMVEWIGPDIHGGIKNVDAKAGTVETDFDTFEGALLNIVPAQKAGEIATAAGLTDDSGFCPIDAESMRSTMDENIFVIGDACIAGDMPKSAFSANSQAKVAANAIRADLTDARKFPARYANTCWSLIATDNDVKVGAQYAPADGKITSTASFISQTGEDPAIRAANYDESVAWYEAITKDIFGSA</sequence>
<dbReference type="InterPro" id="IPR015323">
    <property type="entry name" value="FlavoCytC_S_DH_flav-bd"/>
</dbReference>
<keyword evidence="2" id="KW-0274">FAD</keyword>
<dbReference type="GO" id="GO:0016491">
    <property type="term" value="F:oxidoreductase activity"/>
    <property type="evidence" value="ECO:0007669"/>
    <property type="project" value="InterPro"/>
</dbReference>
<dbReference type="InterPro" id="IPR006311">
    <property type="entry name" value="TAT_signal"/>
</dbReference>
<dbReference type="Gene3D" id="3.90.760.10">
    <property type="entry name" value="Flavocytochrome c sulphide dehydrogenase, flavin-binding domain"/>
    <property type="match status" value="1"/>
</dbReference>
<protein>
    <submittedName>
        <fullName evidence="7">Flavocytochrome C</fullName>
    </submittedName>
</protein>
<evidence type="ECO:0000313" key="7">
    <source>
        <dbReference type="EMBL" id="OXS98997.1"/>
    </source>
</evidence>
<gene>
    <name evidence="7" type="ORF">B7H23_12340</name>
</gene>
<dbReference type="EMBL" id="NBYO01000003">
    <property type="protein sequence ID" value="OXS98997.1"/>
    <property type="molecule type" value="Genomic_DNA"/>
</dbReference>
<dbReference type="AlphaFoldDB" id="A0A231USS9"/>
<evidence type="ECO:0000313" key="8">
    <source>
        <dbReference type="Proteomes" id="UP000215405"/>
    </source>
</evidence>
<feature type="domain" description="FAD/NAD(P)-binding" evidence="4">
    <location>
        <begin position="35"/>
        <end position="148"/>
    </location>
</feature>